<dbReference type="Proteomes" id="UP001202581">
    <property type="component" value="Segment"/>
</dbReference>
<evidence type="ECO:0000313" key="1">
    <source>
        <dbReference type="EMBL" id="UMO76309.1"/>
    </source>
</evidence>
<gene>
    <name evidence="1" type="primary">132</name>
    <name evidence="1" type="ORF">SEA_TOMAS_132</name>
</gene>
<protein>
    <submittedName>
        <fullName evidence="1">Uncharacterized protein</fullName>
    </submittedName>
</protein>
<dbReference type="GeneID" id="77926850"/>
<dbReference type="EMBL" id="OL829978">
    <property type="protein sequence ID" value="UMO76309.1"/>
    <property type="molecule type" value="Genomic_DNA"/>
</dbReference>
<organism evidence="1 2">
    <name type="scientific">Streptomyces phage Tomas</name>
    <dbReference type="NCBI Taxonomy" id="2914443"/>
    <lineage>
        <taxon>Viruses</taxon>
        <taxon>Duplodnaviria</taxon>
        <taxon>Heunggongvirae</taxon>
        <taxon>Uroviricota</taxon>
        <taxon>Caudoviricetes</taxon>
        <taxon>Stanwilliamsviridae</taxon>
        <taxon>Boydwoodruffvirinae</taxon>
        <taxon>Tomasvirus</taxon>
        <taxon>Tomasvirus tomas</taxon>
    </lineage>
</organism>
<accession>A0AA49H105</accession>
<dbReference type="RefSeq" id="YP_010651248.1">
    <property type="nucleotide sequence ID" value="NC_070781.1"/>
</dbReference>
<name>A0AA49H105_9CAUD</name>
<evidence type="ECO:0000313" key="2">
    <source>
        <dbReference type="Proteomes" id="UP001202581"/>
    </source>
</evidence>
<reference evidence="1" key="1">
    <citation type="submission" date="2021-12" db="EMBL/GenBank/DDBJ databases">
        <authorList>
            <person name="Khadka S."/>
            <person name="Uribe D.A."/>
            <person name="Klipsch I.N."/>
            <person name="Rene S.R."/>
            <person name="Jimenez M.L."/>
            <person name="Saini B.K."/>
            <person name="Zugasti M."/>
            <person name="Bullon R.M."/>
            <person name="Sharp C.D."/>
            <person name="Kapinga K.O."/>
            <person name="Warner C.P."/>
            <person name="Sarinana J."/>
            <person name="Jimenez A."/>
            <person name="Layton S.R."/>
            <person name="Nayek S."/>
            <person name="Hughes L.E."/>
            <person name="Garlena R.A."/>
            <person name="Russell D.A."/>
            <person name="Jacobs-Sera D."/>
            <person name="Hatfull G.F."/>
        </authorList>
    </citation>
    <scope>NUCLEOTIDE SEQUENCE</scope>
</reference>
<proteinExistence type="predicted"/>
<sequence>MKQDEPGVTFKSLLKMLRRVKIRPMVKESTCGHCKTTYNEHVGHMCAYVKELYSKLGES</sequence>
<keyword evidence="2" id="KW-1185">Reference proteome</keyword>
<dbReference type="KEGG" id="vg:77926850"/>